<dbReference type="SMART" id="SM00028">
    <property type="entry name" value="TPR"/>
    <property type="match status" value="18"/>
</dbReference>
<evidence type="ECO:0000256" key="1">
    <source>
        <dbReference type="PROSITE-ProRule" id="PRU00339"/>
    </source>
</evidence>
<feature type="repeat" description="TPR" evidence="1">
    <location>
        <begin position="415"/>
        <end position="448"/>
    </location>
</feature>
<dbReference type="Pfam" id="PF13432">
    <property type="entry name" value="TPR_16"/>
    <property type="match status" value="1"/>
</dbReference>
<feature type="repeat" description="TPR" evidence="1">
    <location>
        <begin position="295"/>
        <end position="328"/>
    </location>
</feature>
<accession>A0A9W4G4I4</accession>
<proteinExistence type="predicted"/>
<dbReference type="RefSeq" id="WP_254173653.1">
    <property type="nucleotide sequence ID" value="NZ_LR882967.1"/>
</dbReference>
<reference evidence="2" key="1">
    <citation type="submission" date="2020-09" db="EMBL/GenBank/DDBJ databases">
        <authorList>
            <person name="Blom J."/>
        </authorList>
    </citation>
    <scope>NUCLEOTIDE SEQUENCE</scope>
    <source>
        <strain evidence="2">No.713</strain>
    </source>
</reference>
<dbReference type="PANTHER" id="PTHR10098">
    <property type="entry name" value="RAPSYN-RELATED"/>
    <property type="match status" value="1"/>
</dbReference>
<protein>
    <submittedName>
        <fullName evidence="2">Tetratricopeptide repeat protein 28</fullName>
    </submittedName>
</protein>
<dbReference type="EMBL" id="LR882967">
    <property type="protein sequence ID" value="CAD5942200.1"/>
    <property type="molecule type" value="Genomic_DNA"/>
</dbReference>
<dbReference type="PROSITE" id="PS50293">
    <property type="entry name" value="TPR_REGION"/>
    <property type="match status" value="2"/>
</dbReference>
<keyword evidence="1" id="KW-0802">TPR repeat</keyword>
<dbReference type="PANTHER" id="PTHR10098:SF108">
    <property type="entry name" value="TETRATRICOPEPTIDE REPEAT PROTEIN 28"/>
    <property type="match status" value="1"/>
</dbReference>
<dbReference type="InterPro" id="IPR019734">
    <property type="entry name" value="TPR_rpt"/>
</dbReference>
<dbReference type="KEGG" id="ppsu:NO713_01996"/>
<dbReference type="Proteomes" id="UP001153719">
    <property type="component" value="Chromosome"/>
</dbReference>
<evidence type="ECO:0000313" key="2">
    <source>
        <dbReference type="EMBL" id="CAD5942200.1"/>
    </source>
</evidence>
<name>A0A9W4G4I4_9CYAN</name>
<dbReference type="Gene3D" id="1.25.40.10">
    <property type="entry name" value="Tetratricopeptide repeat domain"/>
    <property type="match status" value="7"/>
</dbReference>
<dbReference type="InterPro" id="IPR011990">
    <property type="entry name" value="TPR-like_helical_dom_sf"/>
</dbReference>
<dbReference type="AlphaFoldDB" id="A0A9W4G4I4"/>
<dbReference type="Pfam" id="PF13374">
    <property type="entry name" value="TPR_10"/>
    <property type="match status" value="2"/>
</dbReference>
<keyword evidence="3" id="KW-1185">Reference proteome</keyword>
<feature type="repeat" description="TPR" evidence="1">
    <location>
        <begin position="536"/>
        <end position="569"/>
    </location>
</feature>
<feature type="repeat" description="TPR" evidence="1">
    <location>
        <begin position="455"/>
        <end position="488"/>
    </location>
</feature>
<dbReference type="SUPFAM" id="SSF48452">
    <property type="entry name" value="TPR-like"/>
    <property type="match status" value="4"/>
</dbReference>
<organism evidence="2 3">
    <name type="scientific">Planktothrix pseudagardhii</name>
    <dbReference type="NCBI Taxonomy" id="132604"/>
    <lineage>
        <taxon>Bacteria</taxon>
        <taxon>Bacillati</taxon>
        <taxon>Cyanobacteriota</taxon>
        <taxon>Cyanophyceae</taxon>
        <taxon>Oscillatoriophycideae</taxon>
        <taxon>Oscillatoriales</taxon>
        <taxon>Microcoleaceae</taxon>
        <taxon>Planktothrix</taxon>
    </lineage>
</organism>
<gene>
    <name evidence="2" type="primary">Ttc28</name>
    <name evidence="2" type="ORF">NO713_01996</name>
</gene>
<evidence type="ECO:0000313" key="3">
    <source>
        <dbReference type="Proteomes" id="UP001153719"/>
    </source>
</evidence>
<sequence length="1152" mass="133637">MTNSSQESPTQRPNPLLILIGINTGIKFQNAGKFKKALRCFIYALEADSNRVDVWYRIGNCWQNLGYFEDAIASYNACYQRSLLQQNIWLQAISQFCLGQCYVSLQQQDQAILAYRLAYKLLSQFENTPYTQQSWDYLDKVGNELLNNQQFESAIQYYQSLLEIVKLANNQQNLSSVLQSLGKVYYWQNQDELAIECHREMLDISRRLSDGEMENTALRWLTCETWRLGQIETAIDYFKQRLGVIQRLQRPQEQPEILDWIIKGYKQLNQLESTIDYYQEKLKLLQEKQDFLTEYSTLYNLASVYFDLKEYSLAIERFKEALNLEPSLDNPYNHGNLNYMLGLTYYNLNQSLESIPHFEKAIAVYEQQQRKEWVIKSSDYLEKLYKQTNNFEKLVAILEKRLTRIQESQDILTEYSVLYSLGDIYFNLKQYPLAIDRFKEALNLEPSLDNPYNQGNLNYMLGLIYYTLSQSSDSIPYFERAIAIYEQQEQNKAWVIRASEYLEKLYQPTEHFDKLVSVLEKRLTRLREGQDRFGEYSLLYQLGNLYYQLDNYSPAWDYYNSALQVVQGLTERQPTNEANTYYMLGVTSKYVNDAVVNYREALRLYTEALRLYTELNNQEWADYSRNKVQELEKILASRSSSSISQSDPQLDFLLNVLQAVADSDGNPQIIYPLLAKNLDKLDENLADILTNWATDRFKQVTLEEASNIAVAIVNFGGLIQQFPLGSIKNNLEITIAAYQAALEILSRAAFPEQWAMTQINLATAYKDRIKGEKADNIEQAIASFQAALEILSRAAFTEQWATAQNNLAAAYCNRIKGEKADNIEQAIAAYQAALKIRTRAALPEDWASTQNNLAGAYLNRIKGEKTDNIEQAIAFYQDALEIYTRKAFPEDWARSQSNLAAAYWNRIKGEKTDNIEQAIAFYQDALEIYTREAFPEDWARSQNNLAAAYQDRIKGEKANNIEQAIAFYQDALEIYTRATFPQQWADTKNNLANAYSDRIKGEKADNIEQAIAAYQAALEVRTREAFPYNYLETSFNLGLAYRASQQWQFAYDTFYNAIETLEEIRAGIVKGGDADKQKLAEKWQKLYQAMVEVCIELKNYTAAIEYVERSKTRNLVELLATRDLYPKGDIPQTVLDELDRLRRDIETEQRRL</sequence>
<dbReference type="Pfam" id="PF13424">
    <property type="entry name" value="TPR_12"/>
    <property type="match status" value="2"/>
</dbReference>
<dbReference type="PROSITE" id="PS50005">
    <property type="entry name" value="TPR"/>
    <property type="match status" value="4"/>
</dbReference>
<dbReference type="SUPFAM" id="SSF81901">
    <property type="entry name" value="HCP-like"/>
    <property type="match status" value="1"/>
</dbReference>